<proteinExistence type="predicted"/>
<dbReference type="PROSITE" id="PS50076">
    <property type="entry name" value="DNAJ_2"/>
    <property type="match status" value="1"/>
</dbReference>
<protein>
    <recommendedName>
        <fullName evidence="1">J domain-containing protein</fullName>
    </recommendedName>
</protein>
<name>A0A7S3W000_EMIHU</name>
<evidence type="ECO:0000259" key="1">
    <source>
        <dbReference type="PROSITE" id="PS50076"/>
    </source>
</evidence>
<dbReference type="SUPFAM" id="SSF46565">
    <property type="entry name" value="Chaperone J-domain"/>
    <property type="match status" value="1"/>
</dbReference>
<dbReference type="AlphaFoldDB" id="A0A7S3W000"/>
<dbReference type="PRINTS" id="PR00625">
    <property type="entry name" value="JDOMAIN"/>
</dbReference>
<dbReference type="InterPro" id="IPR052763">
    <property type="entry name" value="DnaJ_C4"/>
</dbReference>
<reference evidence="2" key="1">
    <citation type="submission" date="2021-01" db="EMBL/GenBank/DDBJ databases">
        <authorList>
            <person name="Corre E."/>
            <person name="Pelletier E."/>
            <person name="Niang G."/>
            <person name="Scheremetjew M."/>
            <person name="Finn R."/>
            <person name="Kale V."/>
            <person name="Holt S."/>
            <person name="Cochrane G."/>
            <person name="Meng A."/>
            <person name="Brown T."/>
            <person name="Cohen L."/>
        </authorList>
    </citation>
    <scope>NUCLEOTIDE SEQUENCE</scope>
    <source>
        <strain evidence="2">379</strain>
    </source>
</reference>
<dbReference type="SMART" id="SM00271">
    <property type="entry name" value="DnaJ"/>
    <property type="match status" value="1"/>
</dbReference>
<dbReference type="Pfam" id="PF00226">
    <property type="entry name" value="DnaJ"/>
    <property type="match status" value="1"/>
</dbReference>
<sequence>MATAYELLGVPRDASSDELRRAYHRLAREQHPDRAAGSLSRAASVDFVALQEAWEAVRDPEARRLYDASLRADEAAAARVRARAAPVDLGEVPAPLLPRWHAGALLSALCASRWITPRGATGKAFGATPAGAAPPLS</sequence>
<evidence type="ECO:0000313" key="2">
    <source>
        <dbReference type="EMBL" id="CAE0525787.1"/>
    </source>
</evidence>
<accession>A0A7S3W000</accession>
<dbReference type="EMBL" id="HBIR01004305">
    <property type="protein sequence ID" value="CAE0525787.1"/>
    <property type="molecule type" value="Transcribed_RNA"/>
</dbReference>
<dbReference type="PANTHER" id="PTHR44825">
    <property type="match status" value="1"/>
</dbReference>
<dbReference type="Gene3D" id="1.10.287.110">
    <property type="entry name" value="DnaJ domain"/>
    <property type="match status" value="1"/>
</dbReference>
<dbReference type="InterPro" id="IPR036869">
    <property type="entry name" value="J_dom_sf"/>
</dbReference>
<gene>
    <name evidence="2" type="ORF">EHUX00137_LOCUS2996</name>
</gene>
<organism evidence="2">
    <name type="scientific">Emiliania huxleyi</name>
    <name type="common">Coccolithophore</name>
    <name type="synonym">Pontosphaera huxleyi</name>
    <dbReference type="NCBI Taxonomy" id="2903"/>
    <lineage>
        <taxon>Eukaryota</taxon>
        <taxon>Haptista</taxon>
        <taxon>Haptophyta</taxon>
        <taxon>Prymnesiophyceae</taxon>
        <taxon>Isochrysidales</taxon>
        <taxon>Noelaerhabdaceae</taxon>
        <taxon>Emiliania</taxon>
    </lineage>
</organism>
<dbReference type="CDD" id="cd06257">
    <property type="entry name" value="DnaJ"/>
    <property type="match status" value="1"/>
</dbReference>
<dbReference type="PANTHER" id="PTHR44825:SF1">
    <property type="entry name" value="DNAJ HOMOLOG SUBFAMILY C MEMBER 4"/>
    <property type="match status" value="1"/>
</dbReference>
<feature type="domain" description="J" evidence="1">
    <location>
        <begin position="3"/>
        <end position="70"/>
    </location>
</feature>
<dbReference type="InterPro" id="IPR001623">
    <property type="entry name" value="DnaJ_domain"/>
</dbReference>